<gene>
    <name evidence="8" type="primary">LOC108559319</name>
</gene>
<comment type="subcellular location">
    <subcellularLocation>
        <location evidence="1">Membrane</location>
        <topology evidence="1">Multi-pass membrane protein</topology>
    </subcellularLocation>
</comment>
<dbReference type="Gene3D" id="1.20.1250.20">
    <property type="entry name" value="MFS general substrate transporter like domains"/>
    <property type="match status" value="1"/>
</dbReference>
<evidence type="ECO:0000313" key="8">
    <source>
        <dbReference type="RefSeq" id="XP_017772050.1"/>
    </source>
</evidence>
<organism evidence="7 8">
    <name type="scientific">Nicrophorus vespilloides</name>
    <name type="common">Boreal carrion beetle</name>
    <dbReference type="NCBI Taxonomy" id="110193"/>
    <lineage>
        <taxon>Eukaryota</taxon>
        <taxon>Metazoa</taxon>
        <taxon>Ecdysozoa</taxon>
        <taxon>Arthropoda</taxon>
        <taxon>Hexapoda</taxon>
        <taxon>Insecta</taxon>
        <taxon>Pterygota</taxon>
        <taxon>Neoptera</taxon>
        <taxon>Endopterygota</taxon>
        <taxon>Coleoptera</taxon>
        <taxon>Polyphaga</taxon>
        <taxon>Staphyliniformia</taxon>
        <taxon>Silphidae</taxon>
        <taxon>Nicrophorinae</taxon>
        <taxon>Nicrophorus</taxon>
    </lineage>
</organism>
<dbReference type="InterPro" id="IPR020846">
    <property type="entry name" value="MFS_dom"/>
</dbReference>
<keyword evidence="3 5" id="KW-1133">Transmembrane helix</keyword>
<dbReference type="PANTHER" id="PTHR11662">
    <property type="entry name" value="SOLUTE CARRIER FAMILY 17"/>
    <property type="match status" value="1"/>
</dbReference>
<evidence type="ECO:0000256" key="1">
    <source>
        <dbReference type="ARBA" id="ARBA00004141"/>
    </source>
</evidence>
<dbReference type="PANTHER" id="PTHR11662:SF79">
    <property type="entry name" value="NA[+]-DEPENDENT INORGANIC PHOSPHATE COTRANSPORTER, ISOFORM A"/>
    <property type="match status" value="1"/>
</dbReference>
<feature type="domain" description="Major facilitator superfamily (MFS) profile" evidence="6">
    <location>
        <begin position="28"/>
        <end position="270"/>
    </location>
</feature>
<dbReference type="InterPro" id="IPR050382">
    <property type="entry name" value="MFS_Na/Anion_cotransporter"/>
</dbReference>
<sequence>MGNEKEKTQISIPKNKQWMATRDVLWYLVFFGFAVNYMIRINLNIAIVSMVQARPKSNISSVECFTELSLNESSINGTESVEQMQEPADETKFEWNEKQQGLILGAFFWLHWATQVPGGILAAKYGTKMIFGVSNFVGVLFCFIMPWASYMGPEYLIFLRVVQGIITGFAWPAMHHMTARWIPPNERSKFVTAYLGSSVGAGITFPVCGYIISRWGWEVVFHVCGVAGCVWYTAWYFLVFDSPAEHPRISDEEREYIVRSLGRSISKEKF</sequence>
<feature type="transmembrane region" description="Helical" evidence="5">
    <location>
        <begin position="193"/>
        <end position="213"/>
    </location>
</feature>
<feature type="transmembrane region" description="Helical" evidence="5">
    <location>
        <begin position="155"/>
        <end position="173"/>
    </location>
</feature>
<dbReference type="Proteomes" id="UP000695000">
    <property type="component" value="Unplaced"/>
</dbReference>
<dbReference type="InterPro" id="IPR011701">
    <property type="entry name" value="MFS"/>
</dbReference>
<feature type="transmembrane region" description="Helical" evidence="5">
    <location>
        <begin position="24"/>
        <end position="47"/>
    </location>
</feature>
<dbReference type="PROSITE" id="PS50850">
    <property type="entry name" value="MFS"/>
    <property type="match status" value="1"/>
</dbReference>
<keyword evidence="7" id="KW-1185">Reference proteome</keyword>
<keyword evidence="4 5" id="KW-0472">Membrane</keyword>
<dbReference type="RefSeq" id="XP_017772050.1">
    <property type="nucleotide sequence ID" value="XM_017916561.1"/>
</dbReference>
<protein>
    <submittedName>
        <fullName evidence="8">Sialin-like</fullName>
    </submittedName>
</protein>
<feature type="transmembrane region" description="Helical" evidence="5">
    <location>
        <begin position="219"/>
        <end position="240"/>
    </location>
</feature>
<evidence type="ECO:0000256" key="4">
    <source>
        <dbReference type="ARBA" id="ARBA00023136"/>
    </source>
</evidence>
<reference evidence="8" key="1">
    <citation type="submission" date="2025-08" db="UniProtKB">
        <authorList>
            <consortium name="RefSeq"/>
        </authorList>
    </citation>
    <scope>IDENTIFICATION</scope>
    <source>
        <tissue evidence="8">Whole Larva</tissue>
    </source>
</reference>
<evidence type="ECO:0000259" key="6">
    <source>
        <dbReference type="PROSITE" id="PS50850"/>
    </source>
</evidence>
<accession>A0ABM1MBV0</accession>
<feature type="transmembrane region" description="Helical" evidence="5">
    <location>
        <begin position="130"/>
        <end position="149"/>
    </location>
</feature>
<proteinExistence type="predicted"/>
<dbReference type="Pfam" id="PF07690">
    <property type="entry name" value="MFS_1"/>
    <property type="match status" value="1"/>
</dbReference>
<keyword evidence="2 5" id="KW-0812">Transmembrane</keyword>
<evidence type="ECO:0000313" key="7">
    <source>
        <dbReference type="Proteomes" id="UP000695000"/>
    </source>
</evidence>
<name>A0ABM1MBV0_NICVS</name>
<dbReference type="GeneID" id="108559319"/>
<evidence type="ECO:0000256" key="3">
    <source>
        <dbReference type="ARBA" id="ARBA00022989"/>
    </source>
</evidence>
<dbReference type="InterPro" id="IPR036259">
    <property type="entry name" value="MFS_trans_sf"/>
</dbReference>
<evidence type="ECO:0000256" key="2">
    <source>
        <dbReference type="ARBA" id="ARBA00022692"/>
    </source>
</evidence>
<dbReference type="SUPFAM" id="SSF103473">
    <property type="entry name" value="MFS general substrate transporter"/>
    <property type="match status" value="1"/>
</dbReference>
<evidence type="ECO:0000256" key="5">
    <source>
        <dbReference type="SAM" id="Phobius"/>
    </source>
</evidence>